<evidence type="ECO:0000313" key="3">
    <source>
        <dbReference type="Proteomes" id="UP000295274"/>
    </source>
</evidence>
<dbReference type="EMBL" id="SNZW01000011">
    <property type="protein sequence ID" value="TDS19261.1"/>
    <property type="molecule type" value="Genomic_DNA"/>
</dbReference>
<evidence type="ECO:0000313" key="2">
    <source>
        <dbReference type="EMBL" id="TDS19261.1"/>
    </source>
</evidence>
<feature type="transmembrane region" description="Helical" evidence="1">
    <location>
        <begin position="12"/>
        <end position="33"/>
    </location>
</feature>
<feature type="transmembrane region" description="Helical" evidence="1">
    <location>
        <begin position="129"/>
        <end position="150"/>
    </location>
</feature>
<dbReference type="AlphaFoldDB" id="A0A4R7DFS5"/>
<feature type="transmembrane region" description="Helical" evidence="1">
    <location>
        <begin position="223"/>
        <end position="241"/>
    </location>
</feature>
<name>A0A4R7DFS5_9FLAO</name>
<evidence type="ECO:0008006" key="4">
    <source>
        <dbReference type="Google" id="ProtNLM"/>
    </source>
</evidence>
<protein>
    <recommendedName>
        <fullName evidence="4">UbiA prenyltransferase family protein</fullName>
    </recommendedName>
</protein>
<feature type="transmembrane region" description="Helical" evidence="1">
    <location>
        <begin position="98"/>
        <end position="117"/>
    </location>
</feature>
<accession>A0A4R7DFS5</accession>
<feature type="transmembrane region" description="Helical" evidence="1">
    <location>
        <begin position="39"/>
        <end position="56"/>
    </location>
</feature>
<keyword evidence="3" id="KW-1185">Reference proteome</keyword>
<evidence type="ECO:0000256" key="1">
    <source>
        <dbReference type="SAM" id="Phobius"/>
    </source>
</evidence>
<gene>
    <name evidence="2" type="ORF">DFQ03_0985</name>
</gene>
<proteinExistence type="predicted"/>
<comment type="caution">
    <text evidence="2">The sequence shown here is derived from an EMBL/GenBank/DDBJ whole genome shotgun (WGS) entry which is preliminary data.</text>
</comment>
<keyword evidence="1" id="KW-0812">Transmembrane</keyword>
<organism evidence="2 3">
    <name type="scientific">Maribacter caenipelagi</name>
    <dbReference type="NCBI Taxonomy" id="1447781"/>
    <lineage>
        <taxon>Bacteria</taxon>
        <taxon>Pseudomonadati</taxon>
        <taxon>Bacteroidota</taxon>
        <taxon>Flavobacteriia</taxon>
        <taxon>Flavobacteriales</taxon>
        <taxon>Flavobacteriaceae</taxon>
        <taxon>Maribacter</taxon>
    </lineage>
</organism>
<keyword evidence="1" id="KW-0472">Membrane</keyword>
<sequence length="277" mass="31829">MTMIKKIFDFYLDASIHVALAIFSLVHVTALTLNISVPLELYCFIFFGSISCYNFVKFGVEAEKYILVTNTYQKNIQFFSLGCLLVAGYQLFFLPERIFIVLLVLVANTGLYALPILPKHKNFRSFSGLKILIVAAVWAGTTVVLPAFSALETISWNVKVETAQRFLFVLILLVPFEIRDLKYDSASLKTLPQRVGVKGTKMIGYCWTILFYAGTFLKTDLDVAHITVKTILFIVLMLMVYKTKLNQHKYFSSFWVEAIPLLWWFLFIINKNYFILL</sequence>
<feature type="transmembrane region" description="Helical" evidence="1">
    <location>
        <begin position="250"/>
        <end position="269"/>
    </location>
</feature>
<dbReference type="OrthoDB" id="1467772at2"/>
<reference evidence="2 3" key="1">
    <citation type="submission" date="2019-03" db="EMBL/GenBank/DDBJ databases">
        <title>Genomic Encyclopedia of Type Strains, Phase III (KMG-III): the genomes of soil and plant-associated and newly described type strains.</title>
        <authorList>
            <person name="Whitman W."/>
        </authorList>
    </citation>
    <scope>NUCLEOTIDE SEQUENCE [LARGE SCALE GENOMIC DNA]</scope>
    <source>
        <strain evidence="2 3">CECT 8455</strain>
    </source>
</reference>
<dbReference type="Proteomes" id="UP000295274">
    <property type="component" value="Unassembled WGS sequence"/>
</dbReference>
<keyword evidence="1" id="KW-1133">Transmembrane helix</keyword>
<feature type="transmembrane region" description="Helical" evidence="1">
    <location>
        <begin position="76"/>
        <end position="92"/>
    </location>
</feature>
<dbReference type="RefSeq" id="WP_133671883.1">
    <property type="nucleotide sequence ID" value="NZ_SNZW01000011.1"/>
</dbReference>